<dbReference type="CDD" id="cd00712">
    <property type="entry name" value="AsnB"/>
    <property type="match status" value="1"/>
</dbReference>
<dbReference type="PROSITE" id="PS51278">
    <property type="entry name" value="GATASE_TYPE_2"/>
    <property type="match status" value="1"/>
</dbReference>
<evidence type="ECO:0000256" key="6">
    <source>
        <dbReference type="ARBA" id="ARBA00022962"/>
    </source>
</evidence>
<evidence type="ECO:0000256" key="7">
    <source>
        <dbReference type="ARBA" id="ARBA00048741"/>
    </source>
</evidence>
<sequence length="635" mass="71203">MCGIFGLIGWPNVSEAVERVSRAMDTMVHRGPDGDGLYVHEEGGAVFGHRRLAIIDPANGKQPMTTSDGRFTVVFNGAIYNYLELRRELVAKGHAIASYSDTEVLLAAYREWGEQCVDRFQGMFAFAIWDLSRREVFCARDRVGIKPFYYIDSDEFFSLSSEIKAFVGAGLLDVSLNQAALKDYLAFQFCLGDKTLFSGVKKLEPGFCLKISVRDGRREVVKRQYWDVTYDIDQVHDESWFVDQLAALIEDSTRMHIRSDVPLGAHLSGGLDSSTVVCLVAKMLQGESLHTFTGTFPDGPQYDETEHAKAVSAFAGTNYHEISIQGADFSTLFPKLMYFMDEPAAGPGLIPQYHVSKLASQQVKVVLGGQGGDELFIGYARYLVAYLEACLQGAIDESFRDGPYAVTLESIVPNLPVLKAYKPMLRKNWSQGLFGPAAERYFQLIDRAEESVGFYSADVFGGAYSAYDEFNAIFNRPGVDSLINKMTYFDLKASLPALLHVEDRTSMSASIESRVPLLDHRIVEFMARIPPNKKFAGGRLKHLFKSATRNIVPKSVMQRKDKMGFPTPLNNWTQSVAKEYVDDLIFSRKTRERGIFNVDQIDAGQGRQGEYGRALWGMMCLEQWHRSFKDGDAFR</sequence>
<evidence type="ECO:0000313" key="10">
    <source>
        <dbReference type="Proteomes" id="UP001242732"/>
    </source>
</evidence>
<dbReference type="Pfam" id="PF00733">
    <property type="entry name" value="Asn_synthase"/>
    <property type="match status" value="1"/>
</dbReference>
<gene>
    <name evidence="9" type="primary">asnB</name>
    <name evidence="9" type="ORF">QRO08_20115</name>
</gene>
<keyword evidence="6" id="KW-0315">Glutamine amidotransferase</keyword>
<dbReference type="NCBIfam" id="TIGR01536">
    <property type="entry name" value="asn_synth_AEB"/>
    <property type="match status" value="1"/>
</dbReference>
<accession>A0ABY9AMP4</accession>
<dbReference type="PANTHER" id="PTHR43284">
    <property type="entry name" value="ASPARAGINE SYNTHETASE (GLUTAMINE-HYDROLYZING)"/>
    <property type="match status" value="1"/>
</dbReference>
<dbReference type="SUPFAM" id="SSF52402">
    <property type="entry name" value="Adenine nucleotide alpha hydrolases-like"/>
    <property type="match status" value="1"/>
</dbReference>
<dbReference type="InterPro" id="IPR033738">
    <property type="entry name" value="AsnB_N"/>
</dbReference>
<dbReference type="InterPro" id="IPR014729">
    <property type="entry name" value="Rossmann-like_a/b/a_fold"/>
</dbReference>
<reference evidence="9 10" key="1">
    <citation type="submission" date="2023-06" db="EMBL/GenBank/DDBJ databases">
        <authorList>
            <person name="Ham H."/>
            <person name="Park D.S."/>
        </authorList>
    </citation>
    <scope>NUCLEOTIDE SEQUENCE [LARGE SCALE GENOMIC DNA]</scope>
    <source>
        <strain evidence="9 10">KACC 17005</strain>
    </source>
</reference>
<feature type="domain" description="Glutamine amidotransferase type-2" evidence="8">
    <location>
        <begin position="2"/>
        <end position="214"/>
    </location>
</feature>
<keyword evidence="9" id="KW-0436">Ligase</keyword>
<keyword evidence="10" id="KW-1185">Reference proteome</keyword>
<evidence type="ECO:0000256" key="2">
    <source>
        <dbReference type="ARBA" id="ARBA00005752"/>
    </source>
</evidence>
<dbReference type="Proteomes" id="UP001242732">
    <property type="component" value="Chromosome"/>
</dbReference>
<dbReference type="CDD" id="cd01991">
    <property type="entry name" value="Asn_synthase_B_C"/>
    <property type="match status" value="1"/>
</dbReference>
<dbReference type="InterPro" id="IPR001962">
    <property type="entry name" value="Asn_synthase"/>
</dbReference>
<organism evidence="9 10">
    <name type="scientific">Paracidovorax citrulli</name>
    <name type="common">Acidovorax citrulli</name>
    <dbReference type="NCBI Taxonomy" id="80869"/>
    <lineage>
        <taxon>Bacteria</taxon>
        <taxon>Pseudomonadati</taxon>
        <taxon>Pseudomonadota</taxon>
        <taxon>Betaproteobacteria</taxon>
        <taxon>Burkholderiales</taxon>
        <taxon>Comamonadaceae</taxon>
        <taxon>Paracidovorax</taxon>
    </lineage>
</organism>
<dbReference type="Pfam" id="PF13537">
    <property type="entry name" value="GATase_7"/>
    <property type="match status" value="1"/>
</dbReference>
<dbReference type="PIRSF" id="PIRSF001589">
    <property type="entry name" value="Asn_synthetase_glu-h"/>
    <property type="match status" value="1"/>
</dbReference>
<dbReference type="Gene3D" id="3.60.20.10">
    <property type="entry name" value="Glutamine Phosphoribosylpyrophosphate, subunit 1, domain 1"/>
    <property type="match status" value="1"/>
</dbReference>
<dbReference type="InterPro" id="IPR017932">
    <property type="entry name" value="GATase_2_dom"/>
</dbReference>
<dbReference type="InterPro" id="IPR051786">
    <property type="entry name" value="ASN_synthetase/amidase"/>
</dbReference>
<comment type="similarity">
    <text evidence="2">Belongs to the asparagine synthetase family.</text>
</comment>
<keyword evidence="4" id="KW-0547">Nucleotide-binding</keyword>
<dbReference type="SUPFAM" id="SSF56235">
    <property type="entry name" value="N-terminal nucleophile aminohydrolases (Ntn hydrolases)"/>
    <property type="match status" value="1"/>
</dbReference>
<dbReference type="RefSeq" id="WP_011794115.1">
    <property type="nucleotide sequence ID" value="NZ_CP023687.1"/>
</dbReference>
<dbReference type="InterPro" id="IPR029055">
    <property type="entry name" value="Ntn_hydrolases_N"/>
</dbReference>
<name>A0ABY9AMP4_PARCI</name>
<dbReference type="Gene3D" id="3.40.50.620">
    <property type="entry name" value="HUPs"/>
    <property type="match status" value="2"/>
</dbReference>
<dbReference type="GO" id="GO:0004066">
    <property type="term" value="F:asparagine synthase (glutamine-hydrolyzing) activity"/>
    <property type="evidence" value="ECO:0007669"/>
    <property type="project" value="UniProtKB-EC"/>
</dbReference>
<evidence type="ECO:0000313" key="9">
    <source>
        <dbReference type="EMBL" id="WIY48103.1"/>
    </source>
</evidence>
<dbReference type="InterPro" id="IPR006426">
    <property type="entry name" value="Asn_synth_AEB"/>
</dbReference>
<dbReference type="EMBL" id="CP127363">
    <property type="protein sequence ID" value="WIY48103.1"/>
    <property type="molecule type" value="Genomic_DNA"/>
</dbReference>
<evidence type="ECO:0000256" key="4">
    <source>
        <dbReference type="ARBA" id="ARBA00022741"/>
    </source>
</evidence>
<dbReference type="EC" id="6.3.5.4" evidence="3"/>
<dbReference type="PANTHER" id="PTHR43284:SF1">
    <property type="entry name" value="ASPARAGINE SYNTHETASE"/>
    <property type="match status" value="1"/>
</dbReference>
<evidence type="ECO:0000259" key="8">
    <source>
        <dbReference type="PROSITE" id="PS51278"/>
    </source>
</evidence>
<keyword evidence="5" id="KW-0067">ATP-binding</keyword>
<protein>
    <recommendedName>
        <fullName evidence="3">asparagine synthase (glutamine-hydrolyzing)</fullName>
        <ecNumber evidence="3">6.3.5.4</ecNumber>
    </recommendedName>
</protein>
<evidence type="ECO:0000256" key="5">
    <source>
        <dbReference type="ARBA" id="ARBA00022840"/>
    </source>
</evidence>
<comment type="pathway">
    <text evidence="1">Amino-acid biosynthesis; L-asparagine biosynthesis; L-asparagine from L-aspartate (L-Gln route): step 1/1.</text>
</comment>
<evidence type="ECO:0000256" key="3">
    <source>
        <dbReference type="ARBA" id="ARBA00012737"/>
    </source>
</evidence>
<evidence type="ECO:0000256" key="1">
    <source>
        <dbReference type="ARBA" id="ARBA00005187"/>
    </source>
</evidence>
<comment type="catalytic activity">
    <reaction evidence="7">
        <text>L-aspartate + L-glutamine + ATP + H2O = L-asparagine + L-glutamate + AMP + diphosphate + H(+)</text>
        <dbReference type="Rhea" id="RHEA:12228"/>
        <dbReference type="ChEBI" id="CHEBI:15377"/>
        <dbReference type="ChEBI" id="CHEBI:15378"/>
        <dbReference type="ChEBI" id="CHEBI:29985"/>
        <dbReference type="ChEBI" id="CHEBI:29991"/>
        <dbReference type="ChEBI" id="CHEBI:30616"/>
        <dbReference type="ChEBI" id="CHEBI:33019"/>
        <dbReference type="ChEBI" id="CHEBI:58048"/>
        <dbReference type="ChEBI" id="CHEBI:58359"/>
        <dbReference type="ChEBI" id="CHEBI:456215"/>
        <dbReference type="EC" id="6.3.5.4"/>
    </reaction>
</comment>
<proteinExistence type="inferred from homology"/>